<evidence type="ECO:0000313" key="2">
    <source>
        <dbReference type="Proteomes" id="UP001066276"/>
    </source>
</evidence>
<evidence type="ECO:0000313" key="1">
    <source>
        <dbReference type="EMBL" id="KAJ1141267.1"/>
    </source>
</evidence>
<reference evidence="1" key="1">
    <citation type="journal article" date="2022" name="bioRxiv">
        <title>Sequencing and chromosome-scale assembly of the giantPleurodeles waltlgenome.</title>
        <authorList>
            <person name="Brown T."/>
            <person name="Elewa A."/>
            <person name="Iarovenko S."/>
            <person name="Subramanian E."/>
            <person name="Araus A.J."/>
            <person name="Petzold A."/>
            <person name="Susuki M."/>
            <person name="Suzuki K.-i.T."/>
            <person name="Hayashi T."/>
            <person name="Toyoda A."/>
            <person name="Oliveira C."/>
            <person name="Osipova E."/>
            <person name="Leigh N.D."/>
            <person name="Simon A."/>
            <person name="Yun M.H."/>
        </authorList>
    </citation>
    <scope>NUCLEOTIDE SEQUENCE</scope>
    <source>
        <strain evidence="1">20211129_DDA</strain>
        <tissue evidence="1">Liver</tissue>
    </source>
</reference>
<dbReference type="AlphaFoldDB" id="A0AAV7QL41"/>
<keyword evidence="2" id="KW-1185">Reference proteome</keyword>
<dbReference type="Proteomes" id="UP001066276">
    <property type="component" value="Chromosome 6"/>
</dbReference>
<gene>
    <name evidence="1" type="ORF">NDU88_007601</name>
</gene>
<sequence length="121" mass="14031">MMAVEWTLCVVEEEVVTEGDKLEKLRNVRKQCREEEYCLSKHDQRIKLASLHAEGDHSGRLLSWLILEEHQRIPVGAIRDINGSLVNMHADINIVFRDYYCDLHEATLEPAPNQRLNSYAD</sequence>
<proteinExistence type="predicted"/>
<dbReference type="EMBL" id="JANPWB010000010">
    <property type="protein sequence ID" value="KAJ1141267.1"/>
    <property type="molecule type" value="Genomic_DNA"/>
</dbReference>
<organism evidence="1 2">
    <name type="scientific">Pleurodeles waltl</name>
    <name type="common">Iberian ribbed newt</name>
    <dbReference type="NCBI Taxonomy" id="8319"/>
    <lineage>
        <taxon>Eukaryota</taxon>
        <taxon>Metazoa</taxon>
        <taxon>Chordata</taxon>
        <taxon>Craniata</taxon>
        <taxon>Vertebrata</taxon>
        <taxon>Euteleostomi</taxon>
        <taxon>Amphibia</taxon>
        <taxon>Batrachia</taxon>
        <taxon>Caudata</taxon>
        <taxon>Salamandroidea</taxon>
        <taxon>Salamandridae</taxon>
        <taxon>Pleurodelinae</taxon>
        <taxon>Pleurodeles</taxon>
    </lineage>
</organism>
<protein>
    <submittedName>
        <fullName evidence="1">Uncharacterized protein</fullName>
    </submittedName>
</protein>
<accession>A0AAV7QL41</accession>
<comment type="caution">
    <text evidence="1">The sequence shown here is derived from an EMBL/GenBank/DDBJ whole genome shotgun (WGS) entry which is preliminary data.</text>
</comment>
<name>A0AAV7QL41_PLEWA</name>